<dbReference type="eggNOG" id="ENOG50305ZF">
    <property type="taxonomic scope" value="Bacteria"/>
</dbReference>
<dbReference type="EMBL" id="AJAR01000011">
    <property type="protein sequence ID" value="EOH99078.1"/>
    <property type="molecule type" value="Genomic_DNA"/>
</dbReference>
<protein>
    <submittedName>
        <fullName evidence="9">LPXTG-domain-containing protein cell wall anchor domain</fullName>
    </submittedName>
</protein>
<dbReference type="RefSeq" id="WP_010761243.1">
    <property type="nucleotide sequence ID" value="NZ_KB946315.1"/>
</dbReference>
<organism evidence="9 11">
    <name type="scientific">Enterococcus haemoperoxidus ATCC BAA-382</name>
    <dbReference type="NCBI Taxonomy" id="1158608"/>
    <lineage>
        <taxon>Bacteria</taxon>
        <taxon>Bacillati</taxon>
        <taxon>Bacillota</taxon>
        <taxon>Bacilli</taxon>
        <taxon>Lactobacillales</taxon>
        <taxon>Enterococcaceae</taxon>
        <taxon>Enterococcus</taxon>
    </lineage>
</organism>
<dbReference type="InterPro" id="IPR019931">
    <property type="entry name" value="LPXTG_anchor"/>
</dbReference>
<keyword evidence="4" id="KW-0572">Peptidoglycan-anchor</keyword>
<dbReference type="Proteomes" id="UP000013858">
    <property type="component" value="Unassembled WGS sequence"/>
</dbReference>
<feature type="domain" description="Gram-positive cocci surface proteins LPxTG" evidence="8">
    <location>
        <begin position="91"/>
        <end position="125"/>
    </location>
</feature>
<keyword evidence="6" id="KW-0812">Transmembrane</keyword>
<dbReference type="NCBIfam" id="TIGR01167">
    <property type="entry name" value="LPXTG_anchor"/>
    <property type="match status" value="1"/>
</dbReference>
<evidence type="ECO:0000256" key="6">
    <source>
        <dbReference type="SAM" id="Phobius"/>
    </source>
</evidence>
<dbReference type="EMBL" id="ASVY01000002">
    <property type="protein sequence ID" value="EOT62377.1"/>
    <property type="molecule type" value="Genomic_DNA"/>
</dbReference>
<feature type="signal peptide" evidence="7">
    <location>
        <begin position="1"/>
        <end position="27"/>
    </location>
</feature>
<keyword evidence="6" id="KW-1133">Transmembrane helix</keyword>
<feature type="chain" id="PRO_5004364662" evidence="7">
    <location>
        <begin position="28"/>
        <end position="136"/>
    </location>
</feature>
<keyword evidence="6" id="KW-0472">Membrane</keyword>
<evidence type="ECO:0000256" key="3">
    <source>
        <dbReference type="ARBA" id="ARBA00022729"/>
    </source>
</evidence>
<feature type="compositionally biased region" description="Low complexity" evidence="5">
    <location>
        <begin position="40"/>
        <end position="78"/>
    </location>
</feature>
<keyword evidence="12" id="KW-1185">Reference proteome</keyword>
<gene>
    <name evidence="10" type="ORF">I583_01377</name>
    <name evidence="9" type="ORF">UAW_01035</name>
</gene>
<evidence type="ECO:0000256" key="4">
    <source>
        <dbReference type="ARBA" id="ARBA00023088"/>
    </source>
</evidence>
<dbReference type="AlphaFoldDB" id="R2QUS6"/>
<evidence type="ECO:0000313" key="9">
    <source>
        <dbReference type="EMBL" id="EOH99078.1"/>
    </source>
</evidence>
<dbReference type="Pfam" id="PF00746">
    <property type="entry name" value="Gram_pos_anchor"/>
    <property type="match status" value="1"/>
</dbReference>
<comment type="caution">
    <text evidence="9">The sequence shown here is derived from an EMBL/GenBank/DDBJ whole genome shotgun (WGS) entry which is preliminary data.</text>
</comment>
<accession>R2QUS6</accession>
<evidence type="ECO:0000256" key="7">
    <source>
        <dbReference type="SAM" id="SignalP"/>
    </source>
</evidence>
<evidence type="ECO:0000313" key="11">
    <source>
        <dbReference type="Proteomes" id="UP000013858"/>
    </source>
</evidence>
<keyword evidence="3 7" id="KW-0732">Signal</keyword>
<feature type="region of interest" description="Disordered" evidence="5">
    <location>
        <begin position="39"/>
        <end position="98"/>
    </location>
</feature>
<evidence type="ECO:0000313" key="12">
    <source>
        <dbReference type="Proteomes" id="UP000014197"/>
    </source>
</evidence>
<reference evidence="10 12" key="2">
    <citation type="submission" date="2013-03" db="EMBL/GenBank/DDBJ databases">
        <title>The Genome Sequence of Enterococcus haemoperoxidus BAA-382 (PacBio/Illumina hybrid assembly).</title>
        <authorList>
            <consortium name="The Broad Institute Genomics Platform"/>
            <consortium name="The Broad Institute Genome Sequencing Center for Infectious Disease"/>
            <person name="Earl A."/>
            <person name="Russ C."/>
            <person name="Gilmore M."/>
            <person name="Surin D."/>
            <person name="Walker B."/>
            <person name="Young S."/>
            <person name="Zeng Q."/>
            <person name="Gargeya S."/>
            <person name="Fitzgerald M."/>
            <person name="Haas B."/>
            <person name="Abouelleil A."/>
            <person name="Allen A.W."/>
            <person name="Alvarado L."/>
            <person name="Arachchi H.M."/>
            <person name="Berlin A.M."/>
            <person name="Chapman S.B."/>
            <person name="Gainer-Dewar J."/>
            <person name="Goldberg J."/>
            <person name="Griggs A."/>
            <person name="Gujja S."/>
            <person name="Hansen M."/>
            <person name="Howarth C."/>
            <person name="Imamovic A."/>
            <person name="Ireland A."/>
            <person name="Larimer J."/>
            <person name="McCowan C."/>
            <person name="Murphy C."/>
            <person name="Pearson M."/>
            <person name="Poon T.W."/>
            <person name="Priest M."/>
            <person name="Roberts A."/>
            <person name="Saif S."/>
            <person name="Shea T."/>
            <person name="Sisk P."/>
            <person name="Sykes S."/>
            <person name="Wortman J."/>
            <person name="Nusbaum C."/>
            <person name="Birren B."/>
        </authorList>
    </citation>
    <scope>NUCLEOTIDE SEQUENCE [LARGE SCALE GENOMIC DNA]</scope>
    <source>
        <strain evidence="10 12">ATCC BAA-382</strain>
    </source>
</reference>
<evidence type="ECO:0000256" key="2">
    <source>
        <dbReference type="ARBA" id="ARBA00022525"/>
    </source>
</evidence>
<name>R2QUS6_9ENTE</name>
<evidence type="ECO:0000259" key="8">
    <source>
        <dbReference type="Pfam" id="PF00746"/>
    </source>
</evidence>
<evidence type="ECO:0000313" key="10">
    <source>
        <dbReference type="EMBL" id="EOT62377.1"/>
    </source>
</evidence>
<keyword evidence="1" id="KW-0134">Cell wall</keyword>
<dbReference type="Proteomes" id="UP000014197">
    <property type="component" value="Unassembled WGS sequence"/>
</dbReference>
<evidence type="ECO:0000256" key="1">
    <source>
        <dbReference type="ARBA" id="ARBA00022512"/>
    </source>
</evidence>
<reference evidence="9 11" key="1">
    <citation type="submission" date="2013-02" db="EMBL/GenBank/DDBJ databases">
        <title>The Genome Sequence of Enterococcus haemoperoxidus BAA-382.</title>
        <authorList>
            <consortium name="The Broad Institute Genome Sequencing Platform"/>
            <consortium name="The Broad Institute Genome Sequencing Center for Infectious Disease"/>
            <person name="Earl A.M."/>
            <person name="Gilmore M.S."/>
            <person name="Lebreton F."/>
            <person name="Walker B."/>
            <person name="Young S.K."/>
            <person name="Zeng Q."/>
            <person name="Gargeya S."/>
            <person name="Fitzgerald M."/>
            <person name="Haas B."/>
            <person name="Abouelleil A."/>
            <person name="Alvarado L."/>
            <person name="Arachchi H.M."/>
            <person name="Berlin A.M."/>
            <person name="Chapman S.B."/>
            <person name="Dewar J."/>
            <person name="Goldberg J."/>
            <person name="Griggs A."/>
            <person name="Gujja S."/>
            <person name="Hansen M."/>
            <person name="Howarth C."/>
            <person name="Imamovic A."/>
            <person name="Larimer J."/>
            <person name="McCowan C."/>
            <person name="Murphy C."/>
            <person name="Neiman D."/>
            <person name="Pearson M."/>
            <person name="Priest M."/>
            <person name="Roberts A."/>
            <person name="Saif S."/>
            <person name="Shea T."/>
            <person name="Sisk P."/>
            <person name="Sykes S."/>
            <person name="Wortman J."/>
            <person name="Nusbaum C."/>
            <person name="Birren B."/>
        </authorList>
    </citation>
    <scope>NUCLEOTIDE SEQUENCE [LARGE SCALE GENOMIC DNA]</scope>
    <source>
        <strain evidence="9 11">ATCC BAA-382</strain>
    </source>
</reference>
<feature type="transmembrane region" description="Helical" evidence="6">
    <location>
        <begin position="107"/>
        <end position="128"/>
    </location>
</feature>
<proteinExistence type="predicted"/>
<dbReference type="OrthoDB" id="10000054at2"/>
<keyword evidence="2" id="KW-0964">Secreted</keyword>
<evidence type="ECO:0000256" key="5">
    <source>
        <dbReference type="SAM" id="MobiDB-lite"/>
    </source>
</evidence>
<feature type="compositionally biased region" description="Basic and acidic residues" evidence="5">
    <location>
        <begin position="79"/>
        <end position="88"/>
    </location>
</feature>
<sequence length="136" mass="14863">MKKKYFILLSIIFITLPLFQFSKVAEAVNYDTEIGLTFNSDVSVSGDSSSSTTVPSGTDKTSESSQTKTSTSNSGTSNKMEELPETSRRKTAKSGLLPSTGTQSNTLLMGLGILLLMIVFVLLIFKVYKVVTKKYR</sequence>